<dbReference type="AlphaFoldDB" id="A0AAF0DZX7"/>
<dbReference type="InterPro" id="IPR029032">
    <property type="entry name" value="AhpD-like"/>
</dbReference>
<sequence>MSLPPAFKALLKAPKYAARASAYASNKMVPAGSSGVPTLPPRSALLNELFSRIDASAQQHNIAWGDLQAMHKYVMRAGATGDLRPVSERVERACLMREVGLKCIGLIGTPKVRLGLMQVINNLAALRAMVDEDSECAAAMPDAPRRQISASEWDGVCKVGNSLYEDIYQEKSQRLREVLTHSHPDLGVYILQSEYGPLFAPPPMYKNTEMPSWDVNRVRVSLMNMSALHAQGGVAPQVTSHTFGLLRSGPSFAHVQGKERAGLDFLASIEGATWVIQTVNDITSVVEGVEEEDRETPNPRARL</sequence>
<dbReference type="InterPro" id="IPR052999">
    <property type="entry name" value="PTS1_Protein"/>
</dbReference>
<accession>A0AAF0DZX7</accession>
<dbReference type="PANTHER" id="PTHR28180">
    <property type="entry name" value="CONSERVED MITOCHONDRIAL PROTEIN-RELATED"/>
    <property type="match status" value="1"/>
</dbReference>
<name>A0AAF0DZX7_9BASI</name>
<keyword evidence="2" id="KW-1185">Reference proteome</keyword>
<organism evidence="1 2">
    <name type="scientific">Malassezia obtusa</name>
    <dbReference type="NCBI Taxonomy" id="76774"/>
    <lineage>
        <taxon>Eukaryota</taxon>
        <taxon>Fungi</taxon>
        <taxon>Dikarya</taxon>
        <taxon>Basidiomycota</taxon>
        <taxon>Ustilaginomycotina</taxon>
        <taxon>Malasseziomycetes</taxon>
        <taxon>Malasseziales</taxon>
        <taxon>Malasseziaceae</taxon>
        <taxon>Malassezia</taxon>
    </lineage>
</organism>
<dbReference type="PANTHER" id="PTHR28180:SF2">
    <property type="entry name" value="PEROXISOMAL PROTEIN 2"/>
    <property type="match status" value="1"/>
</dbReference>
<dbReference type="Gene3D" id="1.20.1290.10">
    <property type="entry name" value="AhpD-like"/>
    <property type="match status" value="1"/>
</dbReference>
<dbReference type="Proteomes" id="UP001214603">
    <property type="component" value="Chromosome 3"/>
</dbReference>
<evidence type="ECO:0000313" key="2">
    <source>
        <dbReference type="Proteomes" id="UP001214603"/>
    </source>
</evidence>
<proteinExistence type="predicted"/>
<evidence type="ECO:0000313" key="1">
    <source>
        <dbReference type="EMBL" id="WFD03084.1"/>
    </source>
</evidence>
<gene>
    <name evidence="1" type="ORF">MOBT1_001773</name>
</gene>
<dbReference type="EMBL" id="CP119936">
    <property type="protein sequence ID" value="WFD03084.1"/>
    <property type="molecule type" value="Genomic_DNA"/>
</dbReference>
<protein>
    <submittedName>
        <fullName evidence="1">Uncharacterized protein</fullName>
    </submittedName>
</protein>
<reference evidence="1" key="1">
    <citation type="submission" date="2023-03" db="EMBL/GenBank/DDBJ databases">
        <title>Mating type loci evolution in Malassezia.</title>
        <authorList>
            <person name="Coelho M.A."/>
        </authorList>
    </citation>
    <scope>NUCLEOTIDE SEQUENCE</scope>
    <source>
        <strain evidence="1">CBS 7876</strain>
    </source>
</reference>